<dbReference type="InterPro" id="IPR007867">
    <property type="entry name" value="GMC_OxRtase_C"/>
</dbReference>
<dbReference type="SUPFAM" id="SSF51905">
    <property type="entry name" value="FAD/NAD(P)-binding domain"/>
    <property type="match status" value="1"/>
</dbReference>
<name>A0A1B1M8B6_STRLN</name>
<evidence type="ECO:0000256" key="1">
    <source>
        <dbReference type="ARBA" id="ARBA00001974"/>
    </source>
</evidence>
<dbReference type="PROSITE" id="PS00623">
    <property type="entry name" value="GMC_OXRED_1"/>
    <property type="match status" value="1"/>
</dbReference>
<dbReference type="GO" id="GO:0050660">
    <property type="term" value="F:flavin adenine dinucleotide binding"/>
    <property type="evidence" value="ECO:0007669"/>
    <property type="project" value="InterPro"/>
</dbReference>
<evidence type="ECO:0000259" key="17">
    <source>
        <dbReference type="PROSITE" id="PS00623"/>
    </source>
</evidence>
<dbReference type="Proteomes" id="UP000092598">
    <property type="component" value="Chromosome"/>
</dbReference>
<keyword evidence="8" id="KW-1207">Sterol metabolism</keyword>
<dbReference type="STRING" id="1915.SLINC_2463"/>
<evidence type="ECO:0000256" key="7">
    <source>
        <dbReference type="ARBA" id="ARBA00023098"/>
    </source>
</evidence>
<dbReference type="PANTHER" id="PTHR47470:SF1">
    <property type="entry name" value="FAD-DEPENDENT OXIDOREDUCTASE 2 FAD BINDING DOMAIN-CONTAINING PROTEIN"/>
    <property type="match status" value="1"/>
</dbReference>
<keyword evidence="5 16" id="KW-0274">FAD</keyword>
<keyword evidence="10" id="KW-0413">Isomerase</keyword>
<dbReference type="PANTHER" id="PTHR47470">
    <property type="entry name" value="CHOLESTEROL OXIDASE"/>
    <property type="match status" value="1"/>
</dbReference>
<keyword evidence="9" id="KW-0753">Steroid metabolism</keyword>
<evidence type="ECO:0000256" key="11">
    <source>
        <dbReference type="ARBA" id="ARBA00038856"/>
    </source>
</evidence>
<sequence length="572" mass="60972">MGLVGGKVEDVAIAGGGQSADAARMTAKLTQHQLTRHQLTRRQILGMAALQTAAATGLTRIGLKSAQAVEPAAVDNAPAIVVGSGYGGAVAALRLGQAGIRTIVLEMGRLWNTPGPDGKVFCSTAAPDRRSMWFKTRTEAPLATFLWLDVVNRDISPYPGVLDRVRFGNMSVFVGRGVGGGSLVNGSMAVTPPRSYFAEQFPAVDAAEMYGTYFPRARAMLGVNTVDPAWFESTEWYRFSRISRKHAANTGLRTTFVPSVYDFGYMQREAAGTATRSALGQEVIYGNNFGKKSLDKTYLASALGTGNVTIHTMEKVRGITPASDGTWVLTADRIDDTGAVVETRQYGCTYLFLGGGSLGTSELLLRARQSGTLPALDASVGAGWGPNGNVMLGRANHLWDTVGANQSTMPVMGIDDWANTANPVFAEIAPLPTGLEHWVSLYLAITKNPQRARFSYGGAGLSLDWSAAQSSVSSGMAKKLFDRINSANSTIYRYDLFGSADKVFADDFTYHPLGGCVLGRATDNYGRVKGYSKLYVTDGSLIPGNIGVNPLVTITALAERTMARVLAEDTAP</sequence>
<dbReference type="PATRIC" id="fig|1915.4.peg.2727"/>
<dbReference type="Pfam" id="PF22500">
    <property type="entry name" value="GMC_oxred_C_1st"/>
    <property type="match status" value="1"/>
</dbReference>
<reference evidence="18 19" key="1">
    <citation type="submission" date="2016-07" db="EMBL/GenBank/DDBJ databases">
        <title>Enhancement of antibiotic productionsby engineered nitrateutilization in actinobacteria.</title>
        <authorList>
            <person name="Meng S.C."/>
        </authorList>
    </citation>
    <scope>NUCLEOTIDE SEQUENCE [LARGE SCALE GENOMIC DNA]</scope>
    <source>
        <strain evidence="18 19">NRRL 2936</strain>
    </source>
</reference>
<organism evidence="18 19">
    <name type="scientific">Streptomyces lincolnensis</name>
    <dbReference type="NCBI Taxonomy" id="1915"/>
    <lineage>
        <taxon>Bacteria</taxon>
        <taxon>Bacillati</taxon>
        <taxon>Actinomycetota</taxon>
        <taxon>Actinomycetes</taxon>
        <taxon>Kitasatosporales</taxon>
        <taxon>Streptomycetaceae</taxon>
        <taxon>Streptomyces</taxon>
    </lineage>
</organism>
<evidence type="ECO:0000256" key="15">
    <source>
        <dbReference type="ARBA" id="ARBA00049778"/>
    </source>
</evidence>
<dbReference type="GO" id="GO:0004769">
    <property type="term" value="F:steroid Delta-isomerase activity"/>
    <property type="evidence" value="ECO:0007669"/>
    <property type="project" value="UniProtKB-EC"/>
</dbReference>
<evidence type="ECO:0000256" key="14">
    <source>
        <dbReference type="ARBA" id="ARBA00049744"/>
    </source>
</evidence>
<keyword evidence="6" id="KW-0560">Oxidoreductase</keyword>
<keyword evidence="7" id="KW-0443">Lipid metabolism</keyword>
<evidence type="ECO:0000313" key="18">
    <source>
        <dbReference type="EMBL" id="ANS64687.1"/>
    </source>
</evidence>
<evidence type="ECO:0000256" key="6">
    <source>
        <dbReference type="ARBA" id="ARBA00023002"/>
    </source>
</evidence>
<evidence type="ECO:0000256" key="10">
    <source>
        <dbReference type="ARBA" id="ARBA00023235"/>
    </source>
</evidence>
<evidence type="ECO:0000256" key="4">
    <source>
        <dbReference type="ARBA" id="ARBA00022630"/>
    </source>
</evidence>
<dbReference type="InterPro" id="IPR000172">
    <property type="entry name" value="GMC_OxRdtase_N"/>
</dbReference>
<dbReference type="InterPro" id="IPR052542">
    <property type="entry name" value="Cholesterol_Oxidase"/>
</dbReference>
<dbReference type="Gene3D" id="3.50.50.60">
    <property type="entry name" value="FAD/NAD(P)-binding domain"/>
    <property type="match status" value="1"/>
</dbReference>
<dbReference type="Pfam" id="PF00732">
    <property type="entry name" value="GMC_oxred_N"/>
    <property type="match status" value="1"/>
</dbReference>
<dbReference type="GO" id="GO:0008203">
    <property type="term" value="P:cholesterol metabolic process"/>
    <property type="evidence" value="ECO:0007669"/>
    <property type="project" value="UniProtKB-KW"/>
</dbReference>
<evidence type="ECO:0000256" key="5">
    <source>
        <dbReference type="ARBA" id="ARBA00022827"/>
    </source>
</evidence>
<dbReference type="EC" id="5.3.3.1" evidence="11"/>
<feature type="domain" description="Glucose-methanol-choline oxidoreductase N-terminal" evidence="17">
    <location>
        <begin position="175"/>
        <end position="198"/>
    </location>
</feature>
<dbReference type="SUPFAM" id="SSF54373">
    <property type="entry name" value="FAD-linked reductases, C-terminal domain"/>
    <property type="match status" value="1"/>
</dbReference>
<dbReference type="InterPro" id="IPR036188">
    <property type="entry name" value="FAD/NAD-bd_sf"/>
</dbReference>
<evidence type="ECO:0000256" key="12">
    <source>
        <dbReference type="ARBA" id="ARBA00049645"/>
    </source>
</evidence>
<keyword evidence="4 16" id="KW-0285">Flavoprotein</keyword>
<evidence type="ECO:0000256" key="3">
    <source>
        <dbReference type="ARBA" id="ARBA00022548"/>
    </source>
</evidence>
<dbReference type="KEGG" id="sls:SLINC_2463"/>
<evidence type="ECO:0000256" key="9">
    <source>
        <dbReference type="ARBA" id="ARBA00023221"/>
    </source>
</evidence>
<evidence type="ECO:0000256" key="16">
    <source>
        <dbReference type="RuleBase" id="RU003968"/>
    </source>
</evidence>
<dbReference type="EC" id="1.1.3.6" evidence="13"/>
<comment type="cofactor">
    <cofactor evidence="1">
        <name>FAD</name>
        <dbReference type="ChEBI" id="CHEBI:57692"/>
    </cofactor>
</comment>
<accession>A0A1B1M8B6</accession>
<keyword evidence="19" id="KW-1185">Reference proteome</keyword>
<evidence type="ECO:0000313" key="19">
    <source>
        <dbReference type="Proteomes" id="UP000092598"/>
    </source>
</evidence>
<protein>
    <recommendedName>
        <fullName evidence="14">Cholesterol oxidase</fullName>
        <ecNumber evidence="13">1.1.3.6</ecNumber>
        <ecNumber evidence="11">5.3.3.1</ecNumber>
    </recommendedName>
    <alternativeName>
        <fullName evidence="15">Cholesterol isomerase</fullName>
    </alternativeName>
</protein>
<keyword evidence="3" id="KW-0153">Cholesterol metabolism</keyword>
<evidence type="ECO:0000256" key="2">
    <source>
        <dbReference type="ARBA" id="ARBA00010790"/>
    </source>
</evidence>
<dbReference type="Pfam" id="PF05199">
    <property type="entry name" value="GMC_oxred_C"/>
    <property type="match status" value="1"/>
</dbReference>
<gene>
    <name evidence="18" type="ORF">SLINC_2463</name>
</gene>
<proteinExistence type="inferred from homology"/>
<comment type="pathway">
    <text evidence="12">Steroid metabolism; cholesterol degradation.</text>
</comment>
<evidence type="ECO:0000256" key="8">
    <source>
        <dbReference type="ARBA" id="ARBA00023166"/>
    </source>
</evidence>
<evidence type="ECO:0000256" key="13">
    <source>
        <dbReference type="ARBA" id="ARBA00049723"/>
    </source>
</evidence>
<dbReference type="EMBL" id="CP016438">
    <property type="protein sequence ID" value="ANS64687.1"/>
    <property type="molecule type" value="Genomic_DNA"/>
</dbReference>
<dbReference type="GO" id="GO:0016995">
    <property type="term" value="F:cholesterol oxidase activity"/>
    <property type="evidence" value="ECO:0007669"/>
    <property type="project" value="UniProtKB-EC"/>
</dbReference>
<comment type="similarity">
    <text evidence="2 16">Belongs to the GMC oxidoreductase family.</text>
</comment>
<dbReference type="AlphaFoldDB" id="A0A1B1M8B6"/>
<dbReference type="Gene3D" id="3.30.410.10">
    <property type="entry name" value="Cholesterol Oxidase, domain 2"/>
    <property type="match status" value="1"/>
</dbReference>